<dbReference type="InterPro" id="IPR001128">
    <property type="entry name" value="Cyt_P450"/>
</dbReference>
<dbReference type="AlphaFoldDB" id="A0A6A6U334"/>
<dbReference type="GO" id="GO:0004497">
    <property type="term" value="F:monooxygenase activity"/>
    <property type="evidence" value="ECO:0007669"/>
    <property type="project" value="UniProtKB-KW"/>
</dbReference>
<dbReference type="InterPro" id="IPR017972">
    <property type="entry name" value="Cyt_P450_CS"/>
</dbReference>
<comment type="similarity">
    <text evidence="5">Belongs to the cytochrome P450 family.</text>
</comment>
<dbReference type="PANTHER" id="PTHR24305">
    <property type="entry name" value="CYTOCHROME P450"/>
    <property type="match status" value="1"/>
</dbReference>
<keyword evidence="8" id="KW-1185">Reference proteome</keyword>
<dbReference type="GO" id="GO:0020037">
    <property type="term" value="F:heme binding"/>
    <property type="evidence" value="ECO:0007669"/>
    <property type="project" value="InterPro"/>
</dbReference>
<keyword evidence="6" id="KW-0812">Transmembrane</keyword>
<evidence type="ECO:0000313" key="8">
    <source>
        <dbReference type="Proteomes" id="UP000799302"/>
    </source>
</evidence>
<accession>A0A6A6U334</accession>
<dbReference type="EMBL" id="MU004238">
    <property type="protein sequence ID" value="KAF2666532.1"/>
    <property type="molecule type" value="Genomic_DNA"/>
</dbReference>
<dbReference type="InterPro" id="IPR036396">
    <property type="entry name" value="Cyt_P450_sf"/>
</dbReference>
<sequence>MKLSESLLDYVTFANIFLAIVTLISYKIVAQIVYYRFFSPLRVFPGPFWGSVTRLWLGWHCWRQTELQVVKKLHEKYGPVLRLTPTLLLVSDSAKMPEIYHRQANKTDHYVTGSCGTVEAVFNMKEHKAHARFRKVAAGPYSFSNIKKMEGLIDTRMEEWADSIASRFVKSGEAFDLCDWAVFMAYDIVSEIGFGKPFGFVPAGTDIGGLIQGFHDGMTAFGLMARFHPFVTWIKTTPLASMFIATPEDDSGIGVLMRYRDKLFNERVEDTKAGKTGDRVDLLQTFIDAREDDGQPLSADYIKAEILLVLLAGADTTGTTFQAMFYYIMSTPRVYSRMITEVDTATKAGKLSLPVPQYDEVVENCPYYVACVRESMRLCPAAPNIFPRFVSAPGIDLFGKFAPPGTEITCNPYFLHRDKNLYGEDAEEFKPERWLENEKRTRELLKYNFAFGYGPRICLGKDIALVELFKGPLHFFRMFDAELVDEKKRGQFVVHGGVGFWEDMRVTVKRRSVAK</sequence>
<reference evidence="7" key="1">
    <citation type="journal article" date="2020" name="Stud. Mycol.">
        <title>101 Dothideomycetes genomes: a test case for predicting lifestyles and emergence of pathogens.</title>
        <authorList>
            <person name="Haridas S."/>
            <person name="Albert R."/>
            <person name="Binder M."/>
            <person name="Bloem J."/>
            <person name="Labutti K."/>
            <person name="Salamov A."/>
            <person name="Andreopoulos B."/>
            <person name="Baker S."/>
            <person name="Barry K."/>
            <person name="Bills G."/>
            <person name="Bluhm B."/>
            <person name="Cannon C."/>
            <person name="Castanera R."/>
            <person name="Culley D."/>
            <person name="Daum C."/>
            <person name="Ezra D."/>
            <person name="Gonzalez J."/>
            <person name="Henrissat B."/>
            <person name="Kuo A."/>
            <person name="Liang C."/>
            <person name="Lipzen A."/>
            <person name="Lutzoni F."/>
            <person name="Magnuson J."/>
            <person name="Mondo S."/>
            <person name="Nolan M."/>
            <person name="Ohm R."/>
            <person name="Pangilinan J."/>
            <person name="Park H.-J."/>
            <person name="Ramirez L."/>
            <person name="Alfaro M."/>
            <person name="Sun H."/>
            <person name="Tritt A."/>
            <person name="Yoshinaga Y."/>
            <person name="Zwiers L.-H."/>
            <person name="Turgeon B."/>
            <person name="Goodwin S."/>
            <person name="Spatafora J."/>
            <person name="Crous P."/>
            <person name="Grigoriev I."/>
        </authorList>
    </citation>
    <scope>NUCLEOTIDE SEQUENCE</scope>
    <source>
        <strain evidence="7">CBS 115976</strain>
    </source>
</reference>
<feature type="transmembrane region" description="Helical" evidence="6">
    <location>
        <begin position="7"/>
        <end position="26"/>
    </location>
</feature>
<evidence type="ECO:0000256" key="6">
    <source>
        <dbReference type="SAM" id="Phobius"/>
    </source>
</evidence>
<evidence type="ECO:0000256" key="5">
    <source>
        <dbReference type="RuleBase" id="RU000461"/>
    </source>
</evidence>
<evidence type="ECO:0000313" key="7">
    <source>
        <dbReference type="EMBL" id="KAF2666532.1"/>
    </source>
</evidence>
<keyword evidence="3 4" id="KW-0408">Iron</keyword>
<proteinExistence type="inferred from homology"/>
<dbReference type="GO" id="GO:0005506">
    <property type="term" value="F:iron ion binding"/>
    <property type="evidence" value="ECO:0007669"/>
    <property type="project" value="InterPro"/>
</dbReference>
<keyword evidence="6" id="KW-0472">Membrane</keyword>
<protein>
    <submittedName>
        <fullName evidence="7">Putative cytochrome P450</fullName>
    </submittedName>
</protein>
<evidence type="ECO:0000256" key="4">
    <source>
        <dbReference type="PIRSR" id="PIRSR602401-1"/>
    </source>
</evidence>
<dbReference type="Pfam" id="PF00067">
    <property type="entry name" value="p450"/>
    <property type="match status" value="1"/>
</dbReference>
<keyword evidence="2 4" id="KW-0479">Metal-binding</keyword>
<name>A0A6A6U334_9PEZI</name>
<gene>
    <name evidence="7" type="ORF">BT63DRAFT_433710</name>
</gene>
<evidence type="ECO:0000256" key="3">
    <source>
        <dbReference type="ARBA" id="ARBA00023004"/>
    </source>
</evidence>
<dbReference type="InterPro" id="IPR002401">
    <property type="entry name" value="Cyt_P450_E_grp-I"/>
</dbReference>
<dbReference type="PANTHER" id="PTHR24305:SF85">
    <property type="entry name" value="P450, PUTATIVE (EUROFUNG)-RELATED"/>
    <property type="match status" value="1"/>
</dbReference>
<keyword evidence="5" id="KW-0560">Oxidoreductase</keyword>
<evidence type="ECO:0000256" key="1">
    <source>
        <dbReference type="ARBA" id="ARBA00001971"/>
    </source>
</evidence>
<dbReference type="InterPro" id="IPR050121">
    <property type="entry name" value="Cytochrome_P450_monoxygenase"/>
</dbReference>
<evidence type="ECO:0000256" key="2">
    <source>
        <dbReference type="ARBA" id="ARBA00022723"/>
    </source>
</evidence>
<dbReference type="PROSITE" id="PS00086">
    <property type="entry name" value="CYTOCHROME_P450"/>
    <property type="match status" value="1"/>
</dbReference>
<dbReference type="Gene3D" id="1.10.630.10">
    <property type="entry name" value="Cytochrome P450"/>
    <property type="match status" value="1"/>
</dbReference>
<keyword evidence="4 5" id="KW-0349">Heme</keyword>
<comment type="cofactor">
    <cofactor evidence="1 4">
        <name>heme</name>
        <dbReference type="ChEBI" id="CHEBI:30413"/>
    </cofactor>
</comment>
<dbReference type="PRINTS" id="PR00463">
    <property type="entry name" value="EP450I"/>
</dbReference>
<dbReference type="PRINTS" id="PR00385">
    <property type="entry name" value="P450"/>
</dbReference>
<dbReference type="OrthoDB" id="3934656at2759"/>
<organism evidence="7 8">
    <name type="scientific">Microthyrium microscopicum</name>
    <dbReference type="NCBI Taxonomy" id="703497"/>
    <lineage>
        <taxon>Eukaryota</taxon>
        <taxon>Fungi</taxon>
        <taxon>Dikarya</taxon>
        <taxon>Ascomycota</taxon>
        <taxon>Pezizomycotina</taxon>
        <taxon>Dothideomycetes</taxon>
        <taxon>Dothideomycetes incertae sedis</taxon>
        <taxon>Microthyriales</taxon>
        <taxon>Microthyriaceae</taxon>
        <taxon>Microthyrium</taxon>
    </lineage>
</organism>
<keyword evidence="5" id="KW-0503">Monooxygenase</keyword>
<feature type="binding site" description="axial binding residue" evidence="4">
    <location>
        <position position="458"/>
    </location>
    <ligand>
        <name>heme</name>
        <dbReference type="ChEBI" id="CHEBI:30413"/>
    </ligand>
    <ligandPart>
        <name>Fe</name>
        <dbReference type="ChEBI" id="CHEBI:18248"/>
    </ligandPart>
</feature>
<dbReference type="GO" id="GO:0016705">
    <property type="term" value="F:oxidoreductase activity, acting on paired donors, with incorporation or reduction of molecular oxygen"/>
    <property type="evidence" value="ECO:0007669"/>
    <property type="project" value="InterPro"/>
</dbReference>
<dbReference type="Proteomes" id="UP000799302">
    <property type="component" value="Unassembled WGS sequence"/>
</dbReference>
<dbReference type="CDD" id="cd11060">
    <property type="entry name" value="CYP57A1-like"/>
    <property type="match status" value="1"/>
</dbReference>
<keyword evidence="6" id="KW-1133">Transmembrane helix</keyword>
<dbReference type="SUPFAM" id="SSF48264">
    <property type="entry name" value="Cytochrome P450"/>
    <property type="match status" value="1"/>
</dbReference>